<dbReference type="HOGENOM" id="CLU_054969_0_0_1"/>
<dbReference type="GeneID" id="20344355"/>
<sequence>MPSALGKRKPPSHEKSTATKADTQQDPQDIFRRLFEQRFTPLEPAPSTRRPKHAAPTTAHDDSDDFDDDDTDEDGLDSDSDDDTDLDDDEDGAGSEWGGVSDADGDSIDGSDEVEVVDHSCNPLASDAAPSMTKQELKAYMSSRPPSIATEPKQQPPPPQGRKSKKTAATAEDSADLLANDLALQRLLSESHLLSAATAGQASSSSATLLSSVAATPAAGSAAFAQGRLRRRTADLRMQALGSRESVFAQPAMPLAIRRGIAQHRAAREQRRRREARECGVILEAPSSSSSSSAKSRAGGGGGGGSGARRGGPKVGMPGVGKMCGAELRISARDVRDIEGRKAGPEKRKKKRR</sequence>
<keyword evidence="4" id="KW-1185">Reference proteome</keyword>
<accession>J3NRJ3</accession>
<dbReference type="InterPro" id="IPR053030">
    <property type="entry name" value="Ribosomal_biogenesis_FAF1-like"/>
</dbReference>
<feature type="compositionally biased region" description="Acidic residues" evidence="1">
    <location>
        <begin position="103"/>
        <end position="115"/>
    </location>
</feature>
<dbReference type="PANTHER" id="PTHR28096:SF1">
    <property type="entry name" value="PROTEIN FAF1"/>
    <property type="match status" value="1"/>
</dbReference>
<evidence type="ECO:0000313" key="4">
    <source>
        <dbReference type="Proteomes" id="UP000006039"/>
    </source>
</evidence>
<dbReference type="Proteomes" id="UP000006039">
    <property type="component" value="Unassembled WGS sequence"/>
</dbReference>
<proteinExistence type="predicted"/>
<evidence type="ECO:0000313" key="3">
    <source>
        <dbReference type="EnsemblFungi" id="EJT78799"/>
    </source>
</evidence>
<dbReference type="eggNOG" id="ENOG502QVP1">
    <property type="taxonomic scope" value="Eukaryota"/>
</dbReference>
<dbReference type="GO" id="GO:0000462">
    <property type="term" value="P:maturation of SSU-rRNA from tricistronic rRNA transcript (SSU-rRNA, 5.8S rRNA, LSU-rRNA)"/>
    <property type="evidence" value="ECO:0007669"/>
    <property type="project" value="TreeGrafter"/>
</dbReference>
<dbReference type="PANTHER" id="PTHR28096">
    <property type="entry name" value="PROTEIN FAF1"/>
    <property type="match status" value="1"/>
</dbReference>
<feature type="region of interest" description="Disordered" evidence="1">
    <location>
        <begin position="1"/>
        <end position="171"/>
    </location>
</feature>
<dbReference type="EMBL" id="GL385396">
    <property type="protein sequence ID" value="EJT78799.1"/>
    <property type="molecule type" value="Genomic_DNA"/>
</dbReference>
<reference evidence="2" key="2">
    <citation type="submission" date="2010-07" db="EMBL/GenBank/DDBJ databases">
        <authorList>
            <consortium name="The Broad Institute Genome Sequencing Platform"/>
            <consortium name="Broad Institute Genome Sequencing Center for Infectious Disease"/>
            <person name="Ma L.-J."/>
            <person name="Dead R."/>
            <person name="Young S."/>
            <person name="Zeng Q."/>
            <person name="Koehrsen M."/>
            <person name="Alvarado L."/>
            <person name="Berlin A."/>
            <person name="Chapman S.B."/>
            <person name="Chen Z."/>
            <person name="Freedman E."/>
            <person name="Gellesch M."/>
            <person name="Goldberg J."/>
            <person name="Griggs A."/>
            <person name="Gujja S."/>
            <person name="Heilman E.R."/>
            <person name="Heiman D."/>
            <person name="Hepburn T."/>
            <person name="Howarth C."/>
            <person name="Jen D."/>
            <person name="Larson L."/>
            <person name="Mehta T."/>
            <person name="Neiman D."/>
            <person name="Pearson M."/>
            <person name="Roberts A."/>
            <person name="Saif S."/>
            <person name="Shea T."/>
            <person name="Shenoy N."/>
            <person name="Sisk P."/>
            <person name="Stolte C."/>
            <person name="Sykes S."/>
            <person name="Walk T."/>
            <person name="White J."/>
            <person name="Yandava C."/>
            <person name="Haas B."/>
            <person name="Nusbaum C."/>
            <person name="Birren B."/>
        </authorList>
    </citation>
    <scope>NUCLEOTIDE SEQUENCE</scope>
    <source>
        <strain evidence="2">R3-111a-1</strain>
    </source>
</reference>
<feature type="compositionally biased region" description="Gly residues" evidence="1">
    <location>
        <begin position="298"/>
        <end position="314"/>
    </location>
</feature>
<evidence type="ECO:0000256" key="1">
    <source>
        <dbReference type="SAM" id="MobiDB-lite"/>
    </source>
</evidence>
<dbReference type="VEuPathDB" id="FungiDB:GGTG_03897"/>
<feature type="compositionally biased region" description="Polar residues" evidence="1">
    <location>
        <begin position="18"/>
        <end position="27"/>
    </location>
</feature>
<reference evidence="3" key="5">
    <citation type="submission" date="2018-04" db="UniProtKB">
        <authorList>
            <consortium name="EnsemblFungi"/>
        </authorList>
    </citation>
    <scope>IDENTIFICATION</scope>
    <source>
        <strain evidence="3">R3-111a-1</strain>
    </source>
</reference>
<dbReference type="OrthoDB" id="5556956at2759"/>
<reference evidence="4" key="1">
    <citation type="submission" date="2010-07" db="EMBL/GenBank/DDBJ databases">
        <title>The genome sequence of Gaeumannomyces graminis var. tritici strain R3-111a-1.</title>
        <authorList>
            <consortium name="The Broad Institute Genome Sequencing Platform"/>
            <person name="Ma L.-J."/>
            <person name="Dead R."/>
            <person name="Young S."/>
            <person name="Zeng Q."/>
            <person name="Koehrsen M."/>
            <person name="Alvarado L."/>
            <person name="Berlin A."/>
            <person name="Chapman S.B."/>
            <person name="Chen Z."/>
            <person name="Freedman E."/>
            <person name="Gellesch M."/>
            <person name="Goldberg J."/>
            <person name="Griggs A."/>
            <person name="Gujja S."/>
            <person name="Heilman E.R."/>
            <person name="Heiman D."/>
            <person name="Hepburn T."/>
            <person name="Howarth C."/>
            <person name="Jen D."/>
            <person name="Larson L."/>
            <person name="Mehta T."/>
            <person name="Neiman D."/>
            <person name="Pearson M."/>
            <person name="Roberts A."/>
            <person name="Saif S."/>
            <person name="Shea T."/>
            <person name="Shenoy N."/>
            <person name="Sisk P."/>
            <person name="Stolte C."/>
            <person name="Sykes S."/>
            <person name="Walk T."/>
            <person name="White J."/>
            <person name="Yandava C."/>
            <person name="Haas B."/>
            <person name="Nusbaum C."/>
            <person name="Birren B."/>
        </authorList>
    </citation>
    <scope>NUCLEOTIDE SEQUENCE [LARGE SCALE GENOMIC DNA]</scope>
    <source>
        <strain evidence="4">R3-111a-1</strain>
    </source>
</reference>
<feature type="region of interest" description="Disordered" evidence="1">
    <location>
        <begin position="264"/>
        <end position="353"/>
    </location>
</feature>
<protein>
    <recommendedName>
        <fullName evidence="5">Protein FAF1</fullName>
    </recommendedName>
</protein>
<feature type="compositionally biased region" description="Acidic residues" evidence="1">
    <location>
        <begin position="62"/>
        <end position="93"/>
    </location>
</feature>
<dbReference type="STRING" id="644352.J3NRJ3"/>
<name>J3NRJ3_GAET3</name>
<feature type="compositionally biased region" description="Low complexity" evidence="1">
    <location>
        <begin position="287"/>
        <end position="297"/>
    </location>
</feature>
<dbReference type="RefSeq" id="XP_009219944.1">
    <property type="nucleotide sequence ID" value="XM_009221680.1"/>
</dbReference>
<feature type="compositionally biased region" description="Basic residues" evidence="1">
    <location>
        <begin position="1"/>
        <end position="10"/>
    </location>
</feature>
<dbReference type="EnsemblFungi" id="EJT78799">
    <property type="protein sequence ID" value="EJT78799"/>
    <property type="gene ID" value="GGTG_03897"/>
</dbReference>
<reference evidence="3" key="4">
    <citation type="journal article" date="2015" name="G3 (Bethesda)">
        <title>Genome sequences of three phytopathogenic species of the Magnaporthaceae family of fungi.</title>
        <authorList>
            <person name="Okagaki L.H."/>
            <person name="Nunes C.C."/>
            <person name="Sailsbery J."/>
            <person name="Clay B."/>
            <person name="Brown D."/>
            <person name="John T."/>
            <person name="Oh Y."/>
            <person name="Young N."/>
            <person name="Fitzgerald M."/>
            <person name="Haas B.J."/>
            <person name="Zeng Q."/>
            <person name="Young S."/>
            <person name="Adiconis X."/>
            <person name="Fan L."/>
            <person name="Levin J.Z."/>
            <person name="Mitchell T.K."/>
            <person name="Okubara P.A."/>
            <person name="Farman M.L."/>
            <person name="Kohn L.M."/>
            <person name="Birren B."/>
            <person name="Ma L.-J."/>
            <person name="Dean R.A."/>
        </authorList>
    </citation>
    <scope>NUCLEOTIDE SEQUENCE</scope>
    <source>
        <strain evidence="3">R3-111a-1</strain>
    </source>
</reference>
<dbReference type="GO" id="GO:0005730">
    <property type="term" value="C:nucleolus"/>
    <property type="evidence" value="ECO:0007669"/>
    <property type="project" value="TreeGrafter"/>
</dbReference>
<dbReference type="AlphaFoldDB" id="J3NRJ3"/>
<gene>
    <name evidence="3" type="primary">20344355</name>
    <name evidence="2" type="ORF">GGTG_03897</name>
</gene>
<evidence type="ECO:0000313" key="2">
    <source>
        <dbReference type="EMBL" id="EJT78799.1"/>
    </source>
</evidence>
<feature type="compositionally biased region" description="Basic and acidic residues" evidence="1">
    <location>
        <begin position="330"/>
        <end position="346"/>
    </location>
</feature>
<evidence type="ECO:0008006" key="5">
    <source>
        <dbReference type="Google" id="ProtNLM"/>
    </source>
</evidence>
<organism evidence="2">
    <name type="scientific">Gaeumannomyces tritici (strain R3-111a-1)</name>
    <name type="common">Wheat and barley take-all root rot fungus</name>
    <name type="synonym">Gaeumannomyces graminis var. tritici</name>
    <dbReference type="NCBI Taxonomy" id="644352"/>
    <lineage>
        <taxon>Eukaryota</taxon>
        <taxon>Fungi</taxon>
        <taxon>Dikarya</taxon>
        <taxon>Ascomycota</taxon>
        <taxon>Pezizomycotina</taxon>
        <taxon>Sordariomycetes</taxon>
        <taxon>Sordariomycetidae</taxon>
        <taxon>Magnaporthales</taxon>
        <taxon>Magnaporthaceae</taxon>
        <taxon>Gaeumannomyces</taxon>
    </lineage>
</organism>
<reference evidence="2" key="3">
    <citation type="submission" date="2010-09" db="EMBL/GenBank/DDBJ databases">
        <title>Annotation of Gaeumannomyces graminis var. tritici R3-111a-1.</title>
        <authorList>
            <consortium name="The Broad Institute Genome Sequencing Platform"/>
            <person name="Ma L.-J."/>
            <person name="Dead R."/>
            <person name="Young S.K."/>
            <person name="Zeng Q."/>
            <person name="Gargeya S."/>
            <person name="Fitzgerald M."/>
            <person name="Haas B."/>
            <person name="Abouelleil A."/>
            <person name="Alvarado L."/>
            <person name="Arachchi H.M."/>
            <person name="Berlin A."/>
            <person name="Brown A."/>
            <person name="Chapman S.B."/>
            <person name="Chen Z."/>
            <person name="Dunbar C."/>
            <person name="Freedman E."/>
            <person name="Gearin G."/>
            <person name="Gellesch M."/>
            <person name="Goldberg J."/>
            <person name="Griggs A."/>
            <person name="Gujja S."/>
            <person name="Heiman D."/>
            <person name="Howarth C."/>
            <person name="Larson L."/>
            <person name="Lui A."/>
            <person name="MacDonald P.J.P."/>
            <person name="Mehta T."/>
            <person name="Montmayeur A."/>
            <person name="Murphy C."/>
            <person name="Neiman D."/>
            <person name="Pearson M."/>
            <person name="Priest M."/>
            <person name="Roberts A."/>
            <person name="Saif S."/>
            <person name="Shea T."/>
            <person name="Shenoy N."/>
            <person name="Sisk P."/>
            <person name="Stolte C."/>
            <person name="Sykes S."/>
            <person name="Yandava C."/>
            <person name="Wortman J."/>
            <person name="Nusbaum C."/>
            <person name="Birren B."/>
        </authorList>
    </citation>
    <scope>NUCLEOTIDE SEQUENCE</scope>
    <source>
        <strain evidence="2">R3-111a-1</strain>
    </source>
</reference>